<accession>A0A7C3EHD8</accession>
<comment type="function">
    <text evidence="9">CRISPR (clustered regularly interspaced short palindromic repeat), is an adaptive immune system that provides protection against mobile genetic elements (viruses, transposable elements and conjugative plasmids). CRISPR clusters contain sequences complementary to antecedent mobile elements and target invading nucleic acids. CRISPR clusters are transcribed and processed into CRISPR RNA (crRNA). Functions as a ssRNA-specific endoribonuclease. Involved in the integration of spacer DNA into the CRISPR cassette.</text>
</comment>
<dbReference type="PANTHER" id="PTHR34405">
    <property type="entry name" value="CRISPR-ASSOCIATED ENDORIBONUCLEASE CAS2"/>
    <property type="match status" value="1"/>
</dbReference>
<dbReference type="InterPro" id="IPR019199">
    <property type="entry name" value="Virulence_VapD/CRISPR_Cas2"/>
</dbReference>
<dbReference type="Gene3D" id="3.30.70.240">
    <property type="match status" value="1"/>
</dbReference>
<dbReference type="InterPro" id="IPR021127">
    <property type="entry name" value="CRISPR_associated_Cas2"/>
</dbReference>
<evidence type="ECO:0000256" key="5">
    <source>
        <dbReference type="ARBA" id="ARBA00022759"/>
    </source>
</evidence>
<dbReference type="HAMAP" id="MF_01471">
    <property type="entry name" value="Cas2"/>
    <property type="match status" value="1"/>
</dbReference>
<protein>
    <recommendedName>
        <fullName evidence="9">CRISPR-associated endoribonuclease Cas2</fullName>
        <ecNumber evidence="9">3.1.-.-</ecNumber>
    </recommendedName>
</protein>
<feature type="binding site" evidence="9">
    <location>
        <position position="12"/>
    </location>
    <ligand>
        <name>Mg(2+)</name>
        <dbReference type="ChEBI" id="CHEBI:18420"/>
        <note>catalytic</note>
    </ligand>
</feature>
<dbReference type="GO" id="GO:0016787">
    <property type="term" value="F:hydrolase activity"/>
    <property type="evidence" value="ECO:0007669"/>
    <property type="project" value="UniProtKB-KW"/>
</dbReference>
<evidence type="ECO:0000256" key="7">
    <source>
        <dbReference type="ARBA" id="ARBA00022842"/>
    </source>
</evidence>
<evidence type="ECO:0000256" key="9">
    <source>
        <dbReference type="HAMAP-Rule" id="MF_01471"/>
    </source>
</evidence>
<dbReference type="GO" id="GO:0004521">
    <property type="term" value="F:RNA endonuclease activity"/>
    <property type="evidence" value="ECO:0007669"/>
    <property type="project" value="InterPro"/>
</dbReference>
<evidence type="ECO:0000256" key="8">
    <source>
        <dbReference type="ARBA" id="ARBA00023118"/>
    </source>
</evidence>
<comment type="cofactor">
    <cofactor evidence="1 9">
        <name>Mg(2+)</name>
        <dbReference type="ChEBI" id="CHEBI:18420"/>
    </cofactor>
</comment>
<gene>
    <name evidence="9 11" type="primary">cas2</name>
    <name evidence="10" type="ORF">ENP94_04225</name>
    <name evidence="11" type="ORF">ENS16_05520</name>
</gene>
<proteinExistence type="inferred from homology"/>
<evidence type="ECO:0000313" key="10">
    <source>
        <dbReference type="EMBL" id="HEA87200.1"/>
    </source>
</evidence>
<keyword evidence="7 9" id="KW-0460">Magnesium</keyword>
<dbReference type="NCBIfam" id="TIGR01573">
    <property type="entry name" value="cas2"/>
    <property type="match status" value="1"/>
</dbReference>
<evidence type="ECO:0000256" key="3">
    <source>
        <dbReference type="ARBA" id="ARBA00022722"/>
    </source>
</evidence>
<dbReference type="CDD" id="cd09725">
    <property type="entry name" value="Cas2_I_II_III"/>
    <property type="match status" value="1"/>
</dbReference>
<dbReference type="PANTHER" id="PTHR34405:SF3">
    <property type="entry name" value="CRISPR-ASSOCIATED ENDORIBONUCLEASE CAS2 3"/>
    <property type="match status" value="1"/>
</dbReference>
<evidence type="ECO:0000256" key="4">
    <source>
        <dbReference type="ARBA" id="ARBA00022723"/>
    </source>
</evidence>
<dbReference type="EMBL" id="DSLG01000004">
    <property type="protein sequence ID" value="HEA87200.1"/>
    <property type="molecule type" value="Genomic_DNA"/>
</dbReference>
<evidence type="ECO:0000256" key="1">
    <source>
        <dbReference type="ARBA" id="ARBA00001946"/>
    </source>
</evidence>
<comment type="caution">
    <text evidence="11">The sequence shown here is derived from an EMBL/GenBank/DDBJ whole genome shotgun (WGS) entry which is preliminary data.</text>
</comment>
<evidence type="ECO:0000256" key="2">
    <source>
        <dbReference type="ARBA" id="ARBA00009959"/>
    </source>
</evidence>
<sequence>MSQINLVWVVYDISSNRTRSLIARACKNKGLYRVQKSAFLGKLNRTQIEELKVICDDIIDPETDSVYIFPMCEEDFKKVRLLGRAFDPELVSDEVKALFL</sequence>
<comment type="subunit">
    <text evidence="9">Homodimer, forms a heterotetramer with a Cas1 homodimer.</text>
</comment>
<name>A0A7C3EHD8_UNCW3</name>
<dbReference type="GO" id="GO:0046872">
    <property type="term" value="F:metal ion binding"/>
    <property type="evidence" value="ECO:0007669"/>
    <property type="project" value="UniProtKB-UniRule"/>
</dbReference>
<keyword evidence="8 9" id="KW-0051">Antiviral defense</keyword>
<dbReference type="SUPFAM" id="SSF143430">
    <property type="entry name" value="TTP0101/SSO1404-like"/>
    <property type="match status" value="1"/>
</dbReference>
<evidence type="ECO:0000313" key="11">
    <source>
        <dbReference type="EMBL" id="HFJ54130.1"/>
    </source>
</evidence>
<keyword evidence="4 9" id="KW-0479">Metal-binding</keyword>
<keyword evidence="3 9" id="KW-0540">Nuclease</keyword>
<dbReference type="EC" id="3.1.-.-" evidence="9"/>
<organism evidence="11">
    <name type="scientific">candidate division WOR-3 bacterium</name>
    <dbReference type="NCBI Taxonomy" id="2052148"/>
    <lineage>
        <taxon>Bacteria</taxon>
        <taxon>Bacteria division WOR-3</taxon>
    </lineage>
</organism>
<reference evidence="11" key="1">
    <citation type="journal article" date="2020" name="mSystems">
        <title>Genome- and Community-Level Interaction Insights into Carbon Utilization and Element Cycling Functions of Hydrothermarchaeota in Hydrothermal Sediment.</title>
        <authorList>
            <person name="Zhou Z."/>
            <person name="Liu Y."/>
            <person name="Xu W."/>
            <person name="Pan J."/>
            <person name="Luo Z.H."/>
            <person name="Li M."/>
        </authorList>
    </citation>
    <scope>NUCLEOTIDE SEQUENCE [LARGE SCALE GENOMIC DNA]</scope>
    <source>
        <strain evidence="10">SpSt-265</strain>
        <strain evidence="11">SpSt-465</strain>
    </source>
</reference>
<dbReference type="EMBL" id="DSTU01000007">
    <property type="protein sequence ID" value="HFJ54130.1"/>
    <property type="molecule type" value="Genomic_DNA"/>
</dbReference>
<keyword evidence="6 9" id="KW-0378">Hydrolase</keyword>
<dbReference type="GO" id="GO:0051607">
    <property type="term" value="P:defense response to virus"/>
    <property type="evidence" value="ECO:0007669"/>
    <property type="project" value="UniProtKB-UniRule"/>
</dbReference>
<dbReference type="AlphaFoldDB" id="A0A7C3EHD8"/>
<evidence type="ECO:0000256" key="6">
    <source>
        <dbReference type="ARBA" id="ARBA00022801"/>
    </source>
</evidence>
<keyword evidence="5 9" id="KW-0255">Endonuclease</keyword>
<comment type="similarity">
    <text evidence="2 9">Belongs to the CRISPR-associated endoribonuclease Cas2 protein family.</text>
</comment>
<dbReference type="Pfam" id="PF09827">
    <property type="entry name" value="CRISPR_Cas2"/>
    <property type="match status" value="1"/>
</dbReference>
<dbReference type="GO" id="GO:0043571">
    <property type="term" value="P:maintenance of CRISPR repeat elements"/>
    <property type="evidence" value="ECO:0007669"/>
    <property type="project" value="UniProtKB-UniRule"/>
</dbReference>